<dbReference type="EMBL" id="AP025564">
    <property type="protein sequence ID" value="BDE95648.1"/>
    <property type="molecule type" value="Genomic_DNA"/>
</dbReference>
<dbReference type="RefSeq" id="WP_102379582.1">
    <property type="nucleotide sequence ID" value="NZ_AP025564.1"/>
</dbReference>
<evidence type="ECO:0008006" key="4">
    <source>
        <dbReference type="Google" id="ProtNLM"/>
    </source>
</evidence>
<keyword evidence="1" id="KW-0812">Transmembrane</keyword>
<keyword evidence="1" id="KW-1133">Transmembrane helix</keyword>
<keyword evidence="3" id="KW-1185">Reference proteome</keyword>
<reference evidence="2 3" key="1">
    <citation type="submission" date="2022-01" db="EMBL/GenBank/DDBJ databases">
        <title>Novel bile acid biosynthetic pathways are enriched in the microbiome of centenarians.</title>
        <authorList>
            <person name="Sato Y."/>
            <person name="Atarashi K."/>
            <person name="Plichta R.D."/>
            <person name="Arai Y."/>
            <person name="Sasajima S."/>
            <person name="Kearney M.S."/>
            <person name="Suda W."/>
            <person name="Takeshita K."/>
            <person name="Sasaki T."/>
            <person name="Okamoto S."/>
            <person name="Skelly N.A."/>
            <person name="Okamura Y."/>
            <person name="Vlamakis H."/>
            <person name="Li Y."/>
            <person name="Tanoue T."/>
            <person name="Takei H."/>
            <person name="Nittono H."/>
            <person name="Narushima S."/>
            <person name="Irie J."/>
            <person name="Itoh H."/>
            <person name="Moriya K."/>
            <person name="Sugiura Y."/>
            <person name="Suematsu M."/>
            <person name="Moritoki N."/>
            <person name="Shibata S."/>
            <person name="Littman R.D."/>
            <person name="Fischbach A.M."/>
            <person name="Uwamino Y."/>
            <person name="Inoue T."/>
            <person name="Honda A."/>
            <person name="Hattori M."/>
            <person name="Murai T."/>
            <person name="Xavier J.R."/>
            <person name="Hirose N."/>
            <person name="Honda K."/>
        </authorList>
    </citation>
    <scope>NUCLEOTIDE SEQUENCE [LARGE SCALE GENOMIC DNA]</scope>
    <source>
        <strain evidence="2 3">CE91-St30</strain>
    </source>
</reference>
<evidence type="ECO:0000313" key="2">
    <source>
        <dbReference type="EMBL" id="BDE95648.1"/>
    </source>
</evidence>
<keyword evidence="1" id="KW-0472">Membrane</keyword>
<feature type="transmembrane region" description="Helical" evidence="1">
    <location>
        <begin position="70"/>
        <end position="93"/>
    </location>
</feature>
<proteinExistence type="predicted"/>
<evidence type="ECO:0000313" key="3">
    <source>
        <dbReference type="Proteomes" id="UP001320544"/>
    </source>
</evidence>
<protein>
    <recommendedName>
        <fullName evidence="4">DUF2127 domain-containing protein</fullName>
    </recommendedName>
</protein>
<gene>
    <name evidence="2" type="ORF">CE91St30_09810</name>
</gene>
<sequence>MTREKKVPVGTDGKPMTPWQVWLRRLCIVLLVWAALEVVFGILLVVFSGFVPSDLLKGIEGLGADIDAQFFAKFLGVSAMVGAVINVVVALLGIRGAKNPPKITLFFWIALVDAVVTAWALASSLSRGALDPSSLVSGLFIISLAVCAWQVRKQTGYFDIHP</sequence>
<evidence type="ECO:0000256" key="1">
    <source>
        <dbReference type="SAM" id="Phobius"/>
    </source>
</evidence>
<dbReference type="Proteomes" id="UP001320544">
    <property type="component" value="Chromosome"/>
</dbReference>
<feature type="transmembrane region" description="Helical" evidence="1">
    <location>
        <begin position="105"/>
        <end position="122"/>
    </location>
</feature>
<organism evidence="2 3">
    <name type="scientific">Raoultibacter timonensis</name>
    <dbReference type="NCBI Taxonomy" id="1907662"/>
    <lineage>
        <taxon>Bacteria</taxon>
        <taxon>Bacillati</taxon>
        <taxon>Actinomycetota</taxon>
        <taxon>Coriobacteriia</taxon>
        <taxon>Eggerthellales</taxon>
        <taxon>Eggerthellaceae</taxon>
        <taxon>Raoultibacter</taxon>
    </lineage>
</organism>
<feature type="transmembrane region" description="Helical" evidence="1">
    <location>
        <begin position="134"/>
        <end position="151"/>
    </location>
</feature>
<accession>A0ABM7WHC1</accession>
<name>A0ABM7WHC1_9ACTN</name>
<feature type="transmembrane region" description="Helical" evidence="1">
    <location>
        <begin position="26"/>
        <end position="50"/>
    </location>
</feature>